<gene>
    <name evidence="1" type="ORF">HMPREF9134_01025</name>
</gene>
<dbReference type="EMBL" id="AMEQ01000027">
    <property type="protein sequence ID" value="EKY01305.1"/>
    <property type="molecule type" value="Genomic_DNA"/>
</dbReference>
<evidence type="ECO:0000313" key="1">
    <source>
        <dbReference type="EMBL" id="EKY01305.1"/>
    </source>
</evidence>
<sequence length="41" mass="4346">MPNCSFAPQGRGLDLLALRCYRGLLGSIRGEGLGLHSVSTE</sequence>
<dbReference type="AlphaFoldDB" id="L1NDG0"/>
<name>L1NDG0_9PORP</name>
<dbReference type="HOGENOM" id="CLU_3274309_0_0_10"/>
<protein>
    <submittedName>
        <fullName evidence="1">Uncharacterized protein</fullName>
    </submittedName>
</protein>
<organism evidence="1 2">
    <name type="scientific">Porphyromonas catoniae F0037</name>
    <dbReference type="NCBI Taxonomy" id="1127696"/>
    <lineage>
        <taxon>Bacteria</taxon>
        <taxon>Pseudomonadati</taxon>
        <taxon>Bacteroidota</taxon>
        <taxon>Bacteroidia</taxon>
        <taxon>Bacteroidales</taxon>
        <taxon>Porphyromonadaceae</taxon>
        <taxon>Porphyromonas</taxon>
    </lineage>
</organism>
<comment type="caution">
    <text evidence="1">The sequence shown here is derived from an EMBL/GenBank/DDBJ whole genome shotgun (WGS) entry which is preliminary data.</text>
</comment>
<proteinExistence type="predicted"/>
<dbReference type="Proteomes" id="UP000010408">
    <property type="component" value="Unassembled WGS sequence"/>
</dbReference>
<evidence type="ECO:0000313" key="2">
    <source>
        <dbReference type="Proteomes" id="UP000010408"/>
    </source>
</evidence>
<accession>L1NDG0</accession>
<reference evidence="1 2" key="1">
    <citation type="submission" date="2012-05" db="EMBL/GenBank/DDBJ databases">
        <authorList>
            <person name="Weinstock G."/>
            <person name="Sodergren E."/>
            <person name="Lobos E.A."/>
            <person name="Fulton L."/>
            <person name="Fulton R."/>
            <person name="Courtney L."/>
            <person name="Fronick C."/>
            <person name="O'Laughlin M."/>
            <person name="Godfrey J."/>
            <person name="Wilson R.M."/>
            <person name="Miner T."/>
            <person name="Farmer C."/>
            <person name="Delehaunty K."/>
            <person name="Cordes M."/>
            <person name="Minx P."/>
            <person name="Tomlinson C."/>
            <person name="Chen J."/>
            <person name="Wollam A."/>
            <person name="Pepin K.H."/>
            <person name="Bhonagiri V."/>
            <person name="Zhang X."/>
            <person name="Suruliraj S."/>
            <person name="Warren W."/>
            <person name="Mitreva M."/>
            <person name="Mardis E.R."/>
            <person name="Wilson R.K."/>
        </authorList>
    </citation>
    <scope>NUCLEOTIDE SEQUENCE [LARGE SCALE GENOMIC DNA]</scope>
    <source>
        <strain evidence="1 2">F0037</strain>
    </source>
</reference>